<feature type="region of interest" description="Disordered" evidence="1">
    <location>
        <begin position="84"/>
        <end position="284"/>
    </location>
</feature>
<feature type="compositionally biased region" description="Pro residues" evidence="1">
    <location>
        <begin position="164"/>
        <end position="173"/>
    </location>
</feature>
<name>A0A9P4Q7I2_9PEZI</name>
<feature type="compositionally biased region" description="Low complexity" evidence="1">
    <location>
        <begin position="136"/>
        <end position="156"/>
    </location>
</feature>
<feature type="compositionally biased region" description="Low complexity" evidence="1">
    <location>
        <begin position="208"/>
        <end position="219"/>
    </location>
</feature>
<feature type="compositionally biased region" description="Pro residues" evidence="1">
    <location>
        <begin position="181"/>
        <end position="192"/>
    </location>
</feature>
<evidence type="ECO:0000313" key="3">
    <source>
        <dbReference type="Proteomes" id="UP000799441"/>
    </source>
</evidence>
<organism evidence="2 3">
    <name type="scientific">Polychaeton citri CBS 116435</name>
    <dbReference type="NCBI Taxonomy" id="1314669"/>
    <lineage>
        <taxon>Eukaryota</taxon>
        <taxon>Fungi</taxon>
        <taxon>Dikarya</taxon>
        <taxon>Ascomycota</taxon>
        <taxon>Pezizomycotina</taxon>
        <taxon>Dothideomycetes</taxon>
        <taxon>Dothideomycetidae</taxon>
        <taxon>Capnodiales</taxon>
        <taxon>Capnodiaceae</taxon>
        <taxon>Polychaeton</taxon>
    </lineage>
</organism>
<gene>
    <name evidence="2" type="ORF">K431DRAFT_59083</name>
</gene>
<protein>
    <submittedName>
        <fullName evidence="2">Uncharacterized protein</fullName>
    </submittedName>
</protein>
<reference evidence="2" key="1">
    <citation type="journal article" date="2020" name="Stud. Mycol.">
        <title>101 Dothideomycetes genomes: a test case for predicting lifestyles and emergence of pathogens.</title>
        <authorList>
            <person name="Haridas S."/>
            <person name="Albert R."/>
            <person name="Binder M."/>
            <person name="Bloem J."/>
            <person name="Labutti K."/>
            <person name="Salamov A."/>
            <person name="Andreopoulos B."/>
            <person name="Baker S."/>
            <person name="Barry K."/>
            <person name="Bills G."/>
            <person name="Bluhm B."/>
            <person name="Cannon C."/>
            <person name="Castanera R."/>
            <person name="Culley D."/>
            <person name="Daum C."/>
            <person name="Ezra D."/>
            <person name="Gonzalez J."/>
            <person name="Henrissat B."/>
            <person name="Kuo A."/>
            <person name="Liang C."/>
            <person name="Lipzen A."/>
            <person name="Lutzoni F."/>
            <person name="Magnuson J."/>
            <person name="Mondo S."/>
            <person name="Nolan M."/>
            <person name="Ohm R."/>
            <person name="Pangilinan J."/>
            <person name="Park H.-J."/>
            <person name="Ramirez L."/>
            <person name="Alfaro M."/>
            <person name="Sun H."/>
            <person name="Tritt A."/>
            <person name="Yoshinaga Y."/>
            <person name="Zwiers L.-H."/>
            <person name="Turgeon B."/>
            <person name="Goodwin S."/>
            <person name="Spatafora J."/>
            <person name="Crous P."/>
            <person name="Grigoriev I."/>
        </authorList>
    </citation>
    <scope>NUCLEOTIDE SEQUENCE</scope>
    <source>
        <strain evidence="2">CBS 116435</strain>
    </source>
</reference>
<evidence type="ECO:0000256" key="1">
    <source>
        <dbReference type="SAM" id="MobiDB-lite"/>
    </source>
</evidence>
<dbReference type="EMBL" id="MU003785">
    <property type="protein sequence ID" value="KAF2722043.1"/>
    <property type="molecule type" value="Genomic_DNA"/>
</dbReference>
<dbReference type="AlphaFoldDB" id="A0A9P4Q7I2"/>
<proteinExistence type="predicted"/>
<keyword evidence="3" id="KW-1185">Reference proteome</keyword>
<dbReference type="OrthoDB" id="5371646at2759"/>
<accession>A0A9P4Q7I2</accession>
<evidence type="ECO:0000313" key="2">
    <source>
        <dbReference type="EMBL" id="KAF2722043.1"/>
    </source>
</evidence>
<dbReference type="Proteomes" id="UP000799441">
    <property type="component" value="Unassembled WGS sequence"/>
</dbReference>
<comment type="caution">
    <text evidence="2">The sequence shown here is derived from an EMBL/GenBank/DDBJ whole genome shotgun (WGS) entry which is preliminary data.</text>
</comment>
<feature type="compositionally biased region" description="Low complexity" evidence="1">
    <location>
        <begin position="274"/>
        <end position="284"/>
    </location>
</feature>
<sequence length="284" mass="30763">MDRPWVDDERNELLSEIIKAAHVPPIALLDVIRRYNLTVSWDNVPLPRGRTVAGCRNEFERMRQSVPPTSYGPMTIQPQLKRSFDQPSMYSPHPGTRAIQPKPPTMYAGQQSQPSPTEPPPKRKRGRPTKQEAEARAAAAAAAAQQAASTSGGAAQIRTQGTTPAPPMSPVPFDPARSFAPDPPAPPTPTAPPTTRMPISQIIETPVRTTSNPSTSSSSGRRRRGRSSRSTDDQPSSAPPAVGHSYESPYGATFEPDTPAKTAAMRHREEFRPGSRPGPSSDPR</sequence>